<accession>A0A9D4GHS7</accession>
<gene>
    <name evidence="1" type="ORF">DPMN_144257</name>
</gene>
<dbReference type="EMBL" id="JAIWYP010000006">
    <property type="protein sequence ID" value="KAH3815726.1"/>
    <property type="molecule type" value="Genomic_DNA"/>
</dbReference>
<reference evidence="1" key="1">
    <citation type="journal article" date="2019" name="bioRxiv">
        <title>The Genome of the Zebra Mussel, Dreissena polymorpha: A Resource for Invasive Species Research.</title>
        <authorList>
            <person name="McCartney M.A."/>
            <person name="Auch B."/>
            <person name="Kono T."/>
            <person name="Mallez S."/>
            <person name="Zhang Y."/>
            <person name="Obille A."/>
            <person name="Becker A."/>
            <person name="Abrahante J.E."/>
            <person name="Garbe J."/>
            <person name="Badalamenti J.P."/>
            <person name="Herman A."/>
            <person name="Mangelson H."/>
            <person name="Liachko I."/>
            <person name="Sullivan S."/>
            <person name="Sone E.D."/>
            <person name="Koren S."/>
            <person name="Silverstein K.A.T."/>
            <person name="Beckman K.B."/>
            <person name="Gohl D.M."/>
        </authorList>
    </citation>
    <scope>NUCLEOTIDE SEQUENCE</scope>
    <source>
        <strain evidence="1">Duluth1</strain>
        <tissue evidence="1">Whole animal</tissue>
    </source>
</reference>
<evidence type="ECO:0000313" key="1">
    <source>
        <dbReference type="EMBL" id="KAH3815726.1"/>
    </source>
</evidence>
<protein>
    <submittedName>
        <fullName evidence="1">Uncharacterized protein</fullName>
    </submittedName>
</protein>
<proteinExistence type="predicted"/>
<organism evidence="1 2">
    <name type="scientific">Dreissena polymorpha</name>
    <name type="common">Zebra mussel</name>
    <name type="synonym">Mytilus polymorpha</name>
    <dbReference type="NCBI Taxonomy" id="45954"/>
    <lineage>
        <taxon>Eukaryota</taxon>
        <taxon>Metazoa</taxon>
        <taxon>Spiralia</taxon>
        <taxon>Lophotrochozoa</taxon>
        <taxon>Mollusca</taxon>
        <taxon>Bivalvia</taxon>
        <taxon>Autobranchia</taxon>
        <taxon>Heteroconchia</taxon>
        <taxon>Euheterodonta</taxon>
        <taxon>Imparidentia</taxon>
        <taxon>Neoheterodontei</taxon>
        <taxon>Myida</taxon>
        <taxon>Dreissenoidea</taxon>
        <taxon>Dreissenidae</taxon>
        <taxon>Dreissena</taxon>
    </lineage>
</organism>
<keyword evidence="2" id="KW-1185">Reference proteome</keyword>
<dbReference type="Proteomes" id="UP000828390">
    <property type="component" value="Unassembled WGS sequence"/>
</dbReference>
<dbReference type="AlphaFoldDB" id="A0A9D4GHS7"/>
<reference evidence="1" key="2">
    <citation type="submission" date="2020-11" db="EMBL/GenBank/DDBJ databases">
        <authorList>
            <person name="McCartney M.A."/>
            <person name="Auch B."/>
            <person name="Kono T."/>
            <person name="Mallez S."/>
            <person name="Becker A."/>
            <person name="Gohl D.M."/>
            <person name="Silverstein K.A.T."/>
            <person name="Koren S."/>
            <person name="Bechman K.B."/>
            <person name="Herman A."/>
            <person name="Abrahante J.E."/>
            <person name="Garbe J."/>
        </authorList>
    </citation>
    <scope>NUCLEOTIDE SEQUENCE</scope>
    <source>
        <strain evidence="1">Duluth1</strain>
        <tissue evidence="1">Whole animal</tissue>
    </source>
</reference>
<evidence type="ECO:0000313" key="2">
    <source>
        <dbReference type="Proteomes" id="UP000828390"/>
    </source>
</evidence>
<comment type="caution">
    <text evidence="1">The sequence shown here is derived from an EMBL/GenBank/DDBJ whole genome shotgun (WGS) entry which is preliminary data.</text>
</comment>
<name>A0A9D4GHS7_DREPO</name>
<sequence length="55" mass="6304">MNQYQSSSQDSGISMMWDPQYMNIMTANEPAAVIISRFWHFHGVGPSVYEHHDSS</sequence>